<dbReference type="HOGENOM" id="CLU_2792027_0_0_11"/>
<proteinExistence type="predicted"/>
<evidence type="ECO:0000313" key="2">
    <source>
        <dbReference type="Proteomes" id="UP000001685"/>
    </source>
</evidence>
<sequence length="71" mass="7576">MAADFRTKDGHTVGLGSTVWSINGEGPFTLAKPGSAPSGWVCAVSADGEDIRLHAPEDIGIYYNKVRRTEV</sequence>
<organism evidence="1 2">
    <name type="scientific">Streptomyces griseus subsp. griseus (strain JCM 4626 / CBS 651.72 / NBRC 13350 / KCC S-0626 / ISP 5235)</name>
    <dbReference type="NCBI Taxonomy" id="455632"/>
    <lineage>
        <taxon>Bacteria</taxon>
        <taxon>Bacillati</taxon>
        <taxon>Actinomycetota</taxon>
        <taxon>Actinomycetes</taxon>
        <taxon>Kitasatosporales</taxon>
        <taxon>Streptomycetaceae</taxon>
        <taxon>Streptomyces</taxon>
    </lineage>
</organism>
<protein>
    <submittedName>
        <fullName evidence="1">Uncharacterized protein</fullName>
    </submittedName>
</protein>
<gene>
    <name evidence="1" type="ordered locus">SGR_2462</name>
</gene>
<dbReference type="RefSeq" id="WP_012379216.1">
    <property type="nucleotide sequence ID" value="NC_010572.1"/>
</dbReference>
<dbReference type="Proteomes" id="UP000001685">
    <property type="component" value="Chromosome"/>
</dbReference>
<accession>B1W2C7</accession>
<dbReference type="AlphaFoldDB" id="B1W2C7"/>
<evidence type="ECO:0000313" key="1">
    <source>
        <dbReference type="EMBL" id="BAG19291.1"/>
    </source>
</evidence>
<dbReference type="EMBL" id="AP009493">
    <property type="protein sequence ID" value="BAG19291.1"/>
    <property type="molecule type" value="Genomic_DNA"/>
</dbReference>
<dbReference type="eggNOG" id="ENOG50309ZN">
    <property type="taxonomic scope" value="Bacteria"/>
</dbReference>
<name>B1W2C7_STRGG</name>
<dbReference type="KEGG" id="sgr:SGR_2462"/>
<reference evidence="2" key="1">
    <citation type="journal article" date="2008" name="J. Bacteriol.">
        <title>Genome sequence of the streptomycin-producing microorganism Streptomyces griseus IFO 13350.</title>
        <authorList>
            <person name="Ohnishi Y."/>
            <person name="Ishikawa J."/>
            <person name="Hara H."/>
            <person name="Suzuki H."/>
            <person name="Ikenoya M."/>
            <person name="Ikeda H."/>
            <person name="Yamashita A."/>
            <person name="Hattori M."/>
            <person name="Horinouchi S."/>
        </authorList>
    </citation>
    <scope>NUCLEOTIDE SEQUENCE [LARGE SCALE GENOMIC DNA]</scope>
    <source>
        <strain evidence="2">JCM 4626 / NBRC 13350</strain>
    </source>
</reference>
<dbReference type="PATRIC" id="fig|455632.4.peg.2506"/>